<dbReference type="InterPro" id="IPR024269">
    <property type="entry name" value="DUF3791"/>
</dbReference>
<dbReference type="RefSeq" id="WP_195739220.1">
    <property type="nucleotide sequence ID" value="NZ_JADMQL010000015.1"/>
</dbReference>
<comment type="caution">
    <text evidence="1">The sequence shown here is derived from an EMBL/GenBank/DDBJ whole genome shotgun (WGS) entry which is preliminary data.</text>
</comment>
<organism evidence="1 2">
    <name type="scientific">Bacteroides cellulosilyticus</name>
    <dbReference type="NCBI Taxonomy" id="246787"/>
    <lineage>
        <taxon>Bacteria</taxon>
        <taxon>Pseudomonadati</taxon>
        <taxon>Bacteroidota</taxon>
        <taxon>Bacteroidia</taxon>
        <taxon>Bacteroidales</taxon>
        <taxon>Bacteroidaceae</taxon>
        <taxon>Bacteroides</taxon>
    </lineage>
</organism>
<dbReference type="Pfam" id="PF12668">
    <property type="entry name" value="DUF3791"/>
    <property type="match status" value="1"/>
</dbReference>
<name>A0AAW8VJ70_9BACE</name>
<dbReference type="EMBL" id="JAVSNH010000001">
    <property type="protein sequence ID" value="MDT4511959.1"/>
    <property type="molecule type" value="Genomic_DNA"/>
</dbReference>
<evidence type="ECO:0000313" key="1">
    <source>
        <dbReference type="EMBL" id="MDT4511959.1"/>
    </source>
</evidence>
<dbReference type="AlphaFoldDB" id="A0AAW8VJ70"/>
<gene>
    <name evidence="1" type="ORF">RO785_13365</name>
</gene>
<dbReference type="Proteomes" id="UP001266995">
    <property type="component" value="Unassembled WGS sequence"/>
</dbReference>
<reference evidence="1" key="1">
    <citation type="submission" date="2023-08" db="EMBL/GenBank/DDBJ databases">
        <title>Reintroducing virulent viruses to syntetic microbiomes.</title>
        <authorList>
            <person name="Wilde J."/>
            <person name="Boyes R."/>
            <person name="Robinson A.V."/>
            <person name="Daisley B.A."/>
            <person name="Allen-Vercoe E."/>
        </authorList>
    </citation>
    <scope>NUCLEOTIDE SEQUENCE</scope>
    <source>
        <strain evidence="1">225I_12FAA</strain>
    </source>
</reference>
<evidence type="ECO:0000313" key="2">
    <source>
        <dbReference type="Proteomes" id="UP001266995"/>
    </source>
</evidence>
<accession>A0AAW8VJ70</accession>
<protein>
    <submittedName>
        <fullName evidence="1">DUF3791 domain-containing protein</fullName>
    </submittedName>
</protein>
<sequence length="74" mass="8979">MVKKELDIAYFISFCIEQYKVHISANGNEVMDLFDKYRVTEYLSDNFEILHTQSRQWLLEEIDDFIQQKKEEIV</sequence>
<proteinExistence type="predicted"/>